<proteinExistence type="predicted"/>
<dbReference type="InterPro" id="IPR036259">
    <property type="entry name" value="MFS_trans_sf"/>
</dbReference>
<dbReference type="SUPFAM" id="SSF103473">
    <property type="entry name" value="MFS general substrate transporter"/>
    <property type="match status" value="1"/>
</dbReference>
<keyword evidence="4" id="KW-1133">Transmembrane helix</keyword>
<organism evidence="6 7">
    <name type="scientific">Timema podura</name>
    <name type="common">Walking stick</name>
    <dbReference type="NCBI Taxonomy" id="61482"/>
    <lineage>
        <taxon>Eukaryota</taxon>
        <taxon>Metazoa</taxon>
        <taxon>Ecdysozoa</taxon>
        <taxon>Arthropoda</taxon>
        <taxon>Hexapoda</taxon>
        <taxon>Insecta</taxon>
        <taxon>Pterygota</taxon>
        <taxon>Neoptera</taxon>
        <taxon>Polyneoptera</taxon>
        <taxon>Phasmatodea</taxon>
        <taxon>Timematodea</taxon>
        <taxon>Timematoidea</taxon>
        <taxon>Timematidae</taxon>
        <taxon>Timema</taxon>
    </lineage>
</organism>
<keyword evidence="2" id="KW-0813">Transport</keyword>
<dbReference type="PANTHER" id="PTHR23511">
    <property type="entry name" value="SYNAPTIC VESICLE GLYCOPROTEIN 2"/>
    <property type="match status" value="1"/>
</dbReference>
<protein>
    <submittedName>
        <fullName evidence="6">Uncharacterized protein</fullName>
    </submittedName>
</protein>
<evidence type="ECO:0000313" key="7">
    <source>
        <dbReference type="Proteomes" id="UP001153148"/>
    </source>
</evidence>
<evidence type="ECO:0000256" key="3">
    <source>
        <dbReference type="ARBA" id="ARBA00022692"/>
    </source>
</evidence>
<keyword evidence="7" id="KW-1185">Reference proteome</keyword>
<dbReference type="PANTHER" id="PTHR23511:SF37">
    <property type="entry name" value="MAJOR FACILITATOR SUPERFAMILY (MFS) PROFILE DOMAIN-CONTAINING PROTEIN-RELATED"/>
    <property type="match status" value="1"/>
</dbReference>
<comment type="caution">
    <text evidence="6">The sequence shown here is derived from an EMBL/GenBank/DDBJ whole genome shotgun (WGS) entry which is preliminary data.</text>
</comment>
<accession>A0ABN7NKX7</accession>
<dbReference type="Proteomes" id="UP001153148">
    <property type="component" value="Unassembled WGS sequence"/>
</dbReference>
<sequence>MVSSSSSSSEDEDDNLSFVETDDEDGYFLNIPNSGYHILFNSCKTAVTEDVMVPDLVRCMELNGLPVIEICVWRPISLEESQFTLESATFPTLRETIKFMSSWKRLCSSSRPSIICSSHFWGYLADTRGRKKIIITGMVMDSFITIISSFSHAYWIFVVFKFFNGFAAFAFVQRHSDSILLVIKNIRNPGTHTLINSLNLVTCNEDFIERHLTGICASHAVNYAYLGEFHSTPTRTKAIMLCGVFSSVATVTMP</sequence>
<evidence type="ECO:0000256" key="1">
    <source>
        <dbReference type="ARBA" id="ARBA00004141"/>
    </source>
</evidence>
<evidence type="ECO:0000256" key="2">
    <source>
        <dbReference type="ARBA" id="ARBA00022448"/>
    </source>
</evidence>
<dbReference type="EMBL" id="CAJPIN010003790">
    <property type="protein sequence ID" value="CAG2056395.1"/>
    <property type="molecule type" value="Genomic_DNA"/>
</dbReference>
<comment type="subcellular location">
    <subcellularLocation>
        <location evidence="1">Membrane</location>
        <topology evidence="1">Multi-pass membrane protein</topology>
    </subcellularLocation>
</comment>
<evidence type="ECO:0000313" key="6">
    <source>
        <dbReference type="EMBL" id="CAG2056395.1"/>
    </source>
</evidence>
<name>A0ABN7NKX7_TIMPD</name>
<keyword evidence="3" id="KW-0812">Transmembrane</keyword>
<keyword evidence="5" id="KW-0472">Membrane</keyword>
<feature type="non-terminal residue" evidence="6">
    <location>
        <position position="254"/>
    </location>
</feature>
<gene>
    <name evidence="6" type="ORF">TPAB3V08_LOCUS3387</name>
</gene>
<evidence type="ECO:0000256" key="4">
    <source>
        <dbReference type="ARBA" id="ARBA00022989"/>
    </source>
</evidence>
<reference evidence="6" key="1">
    <citation type="submission" date="2021-03" db="EMBL/GenBank/DDBJ databases">
        <authorList>
            <person name="Tran Van P."/>
        </authorList>
    </citation>
    <scope>NUCLEOTIDE SEQUENCE</scope>
</reference>
<evidence type="ECO:0000256" key="5">
    <source>
        <dbReference type="ARBA" id="ARBA00023136"/>
    </source>
</evidence>
<dbReference type="Gene3D" id="1.20.1250.20">
    <property type="entry name" value="MFS general substrate transporter like domains"/>
    <property type="match status" value="1"/>
</dbReference>